<organism evidence="1 2">
    <name type="scientific">Parelaphostrongylus tenuis</name>
    <name type="common">Meningeal worm</name>
    <dbReference type="NCBI Taxonomy" id="148309"/>
    <lineage>
        <taxon>Eukaryota</taxon>
        <taxon>Metazoa</taxon>
        <taxon>Ecdysozoa</taxon>
        <taxon>Nematoda</taxon>
        <taxon>Chromadorea</taxon>
        <taxon>Rhabditida</taxon>
        <taxon>Rhabditina</taxon>
        <taxon>Rhabditomorpha</taxon>
        <taxon>Strongyloidea</taxon>
        <taxon>Metastrongylidae</taxon>
        <taxon>Parelaphostrongylus</taxon>
    </lineage>
</organism>
<comment type="caution">
    <text evidence="1">The sequence shown here is derived from an EMBL/GenBank/DDBJ whole genome shotgun (WGS) entry which is preliminary data.</text>
</comment>
<keyword evidence="2" id="KW-1185">Reference proteome</keyword>
<reference evidence="1" key="1">
    <citation type="submission" date="2021-06" db="EMBL/GenBank/DDBJ databases">
        <title>Parelaphostrongylus tenuis whole genome reference sequence.</title>
        <authorList>
            <person name="Garwood T.J."/>
            <person name="Larsen P.A."/>
            <person name="Fountain-Jones N.M."/>
            <person name="Garbe J.R."/>
            <person name="Macchietto M.G."/>
            <person name="Kania S.A."/>
            <person name="Gerhold R.W."/>
            <person name="Richards J.E."/>
            <person name="Wolf T.M."/>
        </authorList>
    </citation>
    <scope>NUCLEOTIDE SEQUENCE</scope>
    <source>
        <strain evidence="1">MNPRO001-30</strain>
        <tissue evidence="1">Meninges</tissue>
    </source>
</reference>
<dbReference type="EMBL" id="JAHQIW010004172">
    <property type="protein sequence ID" value="KAJ1361352.1"/>
    <property type="molecule type" value="Genomic_DNA"/>
</dbReference>
<sequence>MDSSIELCKANGEPSSIDWEYHRTSNIMDFYRAERLRVLSMRRQSIAAESVASLDSRLNVPMDDKMEIVNDENIPLERCKIPEVTRTGCKRIAQSMPPLLISNRKRAKFS</sequence>
<protein>
    <submittedName>
        <fullName evidence="1">Uncharacterized protein</fullName>
    </submittedName>
</protein>
<proteinExistence type="predicted"/>
<gene>
    <name evidence="1" type="ORF">KIN20_020572</name>
</gene>
<name>A0AAD5MMU0_PARTN</name>
<evidence type="ECO:0000313" key="1">
    <source>
        <dbReference type="EMBL" id="KAJ1361352.1"/>
    </source>
</evidence>
<evidence type="ECO:0000313" key="2">
    <source>
        <dbReference type="Proteomes" id="UP001196413"/>
    </source>
</evidence>
<dbReference type="Proteomes" id="UP001196413">
    <property type="component" value="Unassembled WGS sequence"/>
</dbReference>
<accession>A0AAD5MMU0</accession>
<dbReference type="AlphaFoldDB" id="A0AAD5MMU0"/>